<protein>
    <recommendedName>
        <fullName evidence="1">F-box domain-containing protein</fullName>
    </recommendedName>
</protein>
<name>A0A1Y2FWH5_9BASI</name>
<dbReference type="SUPFAM" id="SSF81383">
    <property type="entry name" value="F-box domain"/>
    <property type="match status" value="1"/>
</dbReference>
<feature type="domain" description="F-box" evidence="1">
    <location>
        <begin position="8"/>
        <end position="58"/>
    </location>
</feature>
<evidence type="ECO:0000313" key="3">
    <source>
        <dbReference type="Proteomes" id="UP000193467"/>
    </source>
</evidence>
<gene>
    <name evidence="2" type="ORF">BCR35DRAFT_330201</name>
</gene>
<dbReference type="AlphaFoldDB" id="A0A1Y2FWH5"/>
<dbReference type="CDD" id="cd09917">
    <property type="entry name" value="F-box_SF"/>
    <property type="match status" value="1"/>
</dbReference>
<dbReference type="InterPro" id="IPR001810">
    <property type="entry name" value="F-box_dom"/>
</dbReference>
<dbReference type="Gene3D" id="1.20.1280.50">
    <property type="match status" value="1"/>
</dbReference>
<comment type="caution">
    <text evidence="2">The sequence shown here is derived from an EMBL/GenBank/DDBJ whole genome shotgun (WGS) entry which is preliminary data.</text>
</comment>
<keyword evidence="3" id="KW-1185">Reference proteome</keyword>
<dbReference type="EMBL" id="MCGR01000011">
    <property type="protein sequence ID" value="ORY88331.1"/>
    <property type="molecule type" value="Genomic_DNA"/>
</dbReference>
<dbReference type="OrthoDB" id="2540763at2759"/>
<evidence type="ECO:0000313" key="2">
    <source>
        <dbReference type="EMBL" id="ORY88331.1"/>
    </source>
</evidence>
<dbReference type="Proteomes" id="UP000193467">
    <property type="component" value="Unassembled WGS sequence"/>
</dbReference>
<reference evidence="2 3" key="1">
    <citation type="submission" date="2016-07" db="EMBL/GenBank/DDBJ databases">
        <title>Pervasive Adenine N6-methylation of Active Genes in Fungi.</title>
        <authorList>
            <consortium name="DOE Joint Genome Institute"/>
            <person name="Mondo S.J."/>
            <person name="Dannebaum R.O."/>
            <person name="Kuo R.C."/>
            <person name="Labutti K."/>
            <person name="Haridas S."/>
            <person name="Kuo A."/>
            <person name="Salamov A."/>
            <person name="Ahrendt S.R."/>
            <person name="Lipzen A."/>
            <person name="Sullivan W."/>
            <person name="Andreopoulos W.B."/>
            <person name="Clum A."/>
            <person name="Lindquist E."/>
            <person name="Daum C."/>
            <person name="Ramamoorthy G.K."/>
            <person name="Gryganskyi A."/>
            <person name="Culley D."/>
            <person name="Magnuson J.K."/>
            <person name="James T.Y."/>
            <person name="O'Malley M.A."/>
            <person name="Stajich J.E."/>
            <person name="Spatafora J.W."/>
            <person name="Visel A."/>
            <person name="Grigoriev I.V."/>
        </authorList>
    </citation>
    <scope>NUCLEOTIDE SEQUENCE [LARGE SCALE GENOMIC DNA]</scope>
    <source>
        <strain evidence="2 3">62-1032</strain>
    </source>
</reference>
<sequence>MAQQEEEKTTSITLPPEIWLDILSRCSYFDLKKAQRVCKSFNELIKTPHFDSILFRAQADPSTLTPETRPLLHPVLKQVDILAENEQEMVIPGNLGQNIADTEFVSYPSSSKVELLGVGEGASIDSRDGKGLTLGDLLMMISDLWNEPFDDGLPFKETDEPWDGEGCGLASDDWYESGPEEPSYLEEMLESSPEARFRGWEKPKVKDRDNIILKTRPYTA</sequence>
<dbReference type="InParanoid" id="A0A1Y2FWH5"/>
<dbReference type="SMART" id="SM00256">
    <property type="entry name" value="FBOX"/>
    <property type="match status" value="1"/>
</dbReference>
<accession>A0A1Y2FWH5</accession>
<dbReference type="PROSITE" id="PS50181">
    <property type="entry name" value="FBOX"/>
    <property type="match status" value="1"/>
</dbReference>
<organism evidence="2 3">
    <name type="scientific">Leucosporidium creatinivorum</name>
    <dbReference type="NCBI Taxonomy" id="106004"/>
    <lineage>
        <taxon>Eukaryota</taxon>
        <taxon>Fungi</taxon>
        <taxon>Dikarya</taxon>
        <taxon>Basidiomycota</taxon>
        <taxon>Pucciniomycotina</taxon>
        <taxon>Microbotryomycetes</taxon>
        <taxon>Leucosporidiales</taxon>
        <taxon>Leucosporidium</taxon>
    </lineage>
</organism>
<proteinExistence type="predicted"/>
<dbReference type="InterPro" id="IPR036047">
    <property type="entry name" value="F-box-like_dom_sf"/>
</dbReference>
<evidence type="ECO:0000259" key="1">
    <source>
        <dbReference type="PROSITE" id="PS50181"/>
    </source>
</evidence>
<dbReference type="Pfam" id="PF00646">
    <property type="entry name" value="F-box"/>
    <property type="match status" value="1"/>
</dbReference>